<reference evidence="1" key="1">
    <citation type="submission" date="2016-10" db="EMBL/GenBank/DDBJ databases">
        <authorList>
            <person name="de Groot N.N."/>
        </authorList>
    </citation>
    <scope>NUCLEOTIDE SEQUENCE</scope>
</reference>
<evidence type="ECO:0000313" key="1">
    <source>
        <dbReference type="EMBL" id="SFV57972.1"/>
    </source>
</evidence>
<dbReference type="AlphaFoldDB" id="A0A1W1BWZ8"/>
<protein>
    <submittedName>
        <fullName evidence="1">Uncharacterized protein</fullName>
    </submittedName>
</protein>
<gene>
    <name evidence="1" type="ORF">MNB_SM-7-1441</name>
</gene>
<name>A0A1W1BWZ8_9ZZZZ</name>
<dbReference type="EMBL" id="FPHB01000041">
    <property type="protein sequence ID" value="SFV57972.1"/>
    <property type="molecule type" value="Genomic_DNA"/>
</dbReference>
<organism evidence="1">
    <name type="scientific">hydrothermal vent metagenome</name>
    <dbReference type="NCBI Taxonomy" id="652676"/>
    <lineage>
        <taxon>unclassified sequences</taxon>
        <taxon>metagenomes</taxon>
        <taxon>ecological metagenomes</taxon>
    </lineage>
</organism>
<sequence>MTLKEKDNLKNFIPQPIYAKGKNLENIIQIINEKVLNINNKSYKFLAYMMRKWIHNTLLKDIIIEYHKYYKNKKISNSIKEVLEIIEKQIRFKYVLYTSAYIDILKLVIEERNIQIENVINLPLYLEAGTGDKQVLNLISLGLSRNTSIKLSELGVLYGCENIKECYESLKTINIENIKLPQILKEEILLIL</sequence>
<accession>A0A1W1BWZ8</accession>
<proteinExistence type="predicted"/>